<organism evidence="2 3">
    <name type="scientific">Haploplasma axanthum</name>
    <name type="common">Acholeplasma axanthum</name>
    <dbReference type="NCBI Taxonomy" id="29552"/>
    <lineage>
        <taxon>Bacteria</taxon>
        <taxon>Bacillati</taxon>
        <taxon>Mycoplasmatota</taxon>
        <taxon>Mollicutes</taxon>
        <taxon>Acholeplasmatales</taxon>
        <taxon>Acholeplasmataceae</taxon>
        <taxon>Haploplasma</taxon>
    </lineage>
</organism>
<dbReference type="Gene3D" id="3.40.190.10">
    <property type="entry name" value="Periplasmic binding protein-like II"/>
    <property type="match status" value="1"/>
</dbReference>
<dbReference type="PROSITE" id="PS51257">
    <property type="entry name" value="PROKAR_LIPOPROTEIN"/>
    <property type="match status" value="1"/>
</dbReference>
<evidence type="ECO:0008006" key="4">
    <source>
        <dbReference type="Google" id="ProtNLM"/>
    </source>
</evidence>
<feature type="signal peptide" evidence="1">
    <location>
        <begin position="1"/>
        <end position="21"/>
    </location>
</feature>
<keyword evidence="1" id="KW-0732">Signal</keyword>
<protein>
    <recommendedName>
        <fullName evidence="4">ABC transporter substrate-binding protein</fullName>
    </recommendedName>
</protein>
<dbReference type="KEGG" id="aaxa:NCTC10138_01498"/>
<proteinExistence type="predicted"/>
<feature type="chain" id="PRO_5019145771" description="ABC transporter substrate-binding protein" evidence="1">
    <location>
        <begin position="22"/>
        <end position="482"/>
    </location>
</feature>
<evidence type="ECO:0000256" key="1">
    <source>
        <dbReference type="SAM" id="SignalP"/>
    </source>
</evidence>
<name>A0A449BF91_HAPAX</name>
<reference evidence="2 3" key="1">
    <citation type="submission" date="2019-01" db="EMBL/GenBank/DDBJ databases">
        <authorList>
            <consortium name="Pathogen Informatics"/>
        </authorList>
    </citation>
    <scope>NUCLEOTIDE SEQUENCE [LARGE SCALE GENOMIC DNA]</scope>
    <source>
        <strain evidence="2 3">NCTC10138</strain>
    </source>
</reference>
<dbReference type="SUPFAM" id="SSF53850">
    <property type="entry name" value="Periplasmic binding protein-like II"/>
    <property type="match status" value="1"/>
</dbReference>
<dbReference type="AlphaFoldDB" id="A0A449BF91"/>
<sequence length="482" mass="54284">MKGLKKVFGLLLIAVTAVVLVACKDDKSDGSTFKQEGERLVIYVWNDEFQGRFRNFYPGFVKTNSDGTDLLDDGTIVEWVINPNDDNNYQQKLDLALKAQESAAADKKIDIFLIEADYAMKYANETYALDVKNDLGIRDSAIANQYQYTKDIVTDSKGVLRGLSWQATPGLFAYRQDIAEELWGAGVTPETVQGKIDTWAKFNAVAAEMKEHTNTKFPTGVRMLAGNDDSYRVFSNNVSSPWVNDKDEIIVDPQIIEWIKQAKTFAEKGYNHQGESFGLWKSDWQAQQGPTGDTFGFFYSTWGINFTLLGNSLADAKGEKELGNGLYGQYRVVQGPASYYWGGTWIVGAKGTDNPTLVRDVMLKLTANQNIMEDITLETEDYTNNSVAMEKIAADPNYGSSFLGGQNHIKLFTENAKKINMENISAYDQGLNEEMQNAFRDFFGNSSRWNQQGWEQTWNTFKEKVSTKYPELKLVTIPAYPF</sequence>
<dbReference type="OrthoDB" id="55273at2"/>
<dbReference type="Proteomes" id="UP000289841">
    <property type="component" value="Chromosome"/>
</dbReference>
<dbReference type="RefSeq" id="WP_026391021.1">
    <property type="nucleotide sequence ID" value="NZ_LR215048.1"/>
</dbReference>
<gene>
    <name evidence="2" type="ORF">NCTC10138_01498</name>
</gene>
<dbReference type="STRING" id="1278311.GCA_000428705_01620"/>
<accession>A0A449BF91</accession>
<evidence type="ECO:0000313" key="3">
    <source>
        <dbReference type="Proteomes" id="UP000289841"/>
    </source>
</evidence>
<evidence type="ECO:0000313" key="2">
    <source>
        <dbReference type="EMBL" id="VEU81106.1"/>
    </source>
</evidence>
<dbReference type="EMBL" id="LR215048">
    <property type="protein sequence ID" value="VEU81106.1"/>
    <property type="molecule type" value="Genomic_DNA"/>
</dbReference>
<keyword evidence="3" id="KW-1185">Reference proteome</keyword>